<dbReference type="VEuPathDB" id="FungiDB:YALI1_A09638g"/>
<keyword evidence="3 5" id="KW-1133">Transmembrane helix</keyword>
<comment type="subcellular location">
    <subcellularLocation>
        <location evidence="1 5">Membrane</location>
        <topology evidence="1 5">Multi-pass membrane protein</topology>
    </subcellularLocation>
</comment>
<dbReference type="OMA" id="PWTVFFN"/>
<dbReference type="Proteomes" id="UP000256601">
    <property type="component" value="Unassembled WGS sequence"/>
</dbReference>
<evidence type="ECO:0000313" key="8">
    <source>
        <dbReference type="Proteomes" id="UP000182444"/>
    </source>
</evidence>
<evidence type="ECO:0000256" key="5">
    <source>
        <dbReference type="RuleBase" id="RU363107"/>
    </source>
</evidence>
<evidence type="ECO:0000256" key="2">
    <source>
        <dbReference type="ARBA" id="ARBA00022692"/>
    </source>
</evidence>
<feature type="transmembrane region" description="Helical" evidence="5">
    <location>
        <begin position="67"/>
        <end position="84"/>
    </location>
</feature>
<dbReference type="EMBL" id="CP017553">
    <property type="protein sequence ID" value="AOW00460.1"/>
    <property type="molecule type" value="Genomic_DNA"/>
</dbReference>
<dbReference type="OrthoDB" id="63113at2759"/>
<dbReference type="KEGG" id="yli:7009357"/>
<organism evidence="6 8">
    <name type="scientific">Yarrowia lipolytica</name>
    <name type="common">Candida lipolytica</name>
    <dbReference type="NCBI Taxonomy" id="4952"/>
    <lineage>
        <taxon>Eukaryota</taxon>
        <taxon>Fungi</taxon>
        <taxon>Dikarya</taxon>
        <taxon>Ascomycota</taxon>
        <taxon>Saccharomycotina</taxon>
        <taxon>Dipodascomycetes</taxon>
        <taxon>Dipodascales</taxon>
        <taxon>Dipodascales incertae sedis</taxon>
        <taxon>Yarrowia</taxon>
    </lineage>
</organism>
<feature type="transmembrane region" description="Helical" evidence="5">
    <location>
        <begin position="121"/>
        <end position="141"/>
    </location>
</feature>
<evidence type="ECO:0000313" key="7">
    <source>
        <dbReference type="EMBL" id="RDW23990.1"/>
    </source>
</evidence>
<dbReference type="GeneID" id="7009357"/>
<dbReference type="eggNOG" id="KOG3142">
    <property type="taxonomic scope" value="Eukaryota"/>
</dbReference>
<dbReference type="EMBL" id="KZ859055">
    <property type="protein sequence ID" value="RDW23990.1"/>
    <property type="molecule type" value="Genomic_DNA"/>
</dbReference>
<evidence type="ECO:0000313" key="9">
    <source>
        <dbReference type="Proteomes" id="UP000256601"/>
    </source>
</evidence>
<feature type="transmembrane region" description="Helical" evidence="5">
    <location>
        <begin position="90"/>
        <end position="109"/>
    </location>
</feature>
<evidence type="ECO:0000313" key="6">
    <source>
        <dbReference type="EMBL" id="AOW00460.1"/>
    </source>
</evidence>
<evidence type="ECO:0000256" key="3">
    <source>
        <dbReference type="ARBA" id="ARBA00022989"/>
    </source>
</evidence>
<keyword evidence="2 5" id="KW-0812">Transmembrane</keyword>
<dbReference type="RefSeq" id="XP_002142986.1">
    <property type="nucleotide sequence ID" value="XM_002142950.1"/>
</dbReference>
<dbReference type="VEuPathDB" id="FungiDB:YALI0_A09845g"/>
<accession>A0A1D8N4A5</accession>
<dbReference type="PANTHER" id="PTHR19317">
    <property type="entry name" value="PRENYLATED RAB ACCEPTOR 1-RELATED"/>
    <property type="match status" value="1"/>
</dbReference>
<sequence length="177" mass="19444">MDAITSMGSSSLSGLSERFNLERLRTEGANLQNRFANLKSPTDFFDFRRISKPPTWGEAQARINFNLGYFSTNYAIIFGLLSLYSLLTNWLLLFVIGFVFLGLYGISFLGGSDLNLGFTTLTSSQLYTGLMIVAIPLGFFASPISTVLWIVGSSGFLILGHAALLEKPIESAFEETV</sequence>
<reference evidence="6 8" key="1">
    <citation type="journal article" date="2016" name="PLoS ONE">
        <title>Sequence Assembly of Yarrowia lipolytica Strain W29/CLIB89 Shows Transposable Element Diversity.</title>
        <authorList>
            <person name="Magnan C."/>
            <person name="Yu J."/>
            <person name="Chang I."/>
            <person name="Jahn E."/>
            <person name="Kanomata Y."/>
            <person name="Wu J."/>
            <person name="Zeller M."/>
            <person name="Oakes M."/>
            <person name="Baldi P."/>
            <person name="Sandmeyer S."/>
        </authorList>
    </citation>
    <scope>NUCLEOTIDE SEQUENCE [LARGE SCALE GENOMIC DNA]</scope>
    <source>
        <strain evidence="6">CLIB89</strain>
        <strain evidence="8">CLIB89(W29)</strain>
    </source>
</reference>
<reference evidence="7 9" key="2">
    <citation type="submission" date="2018-07" db="EMBL/GenBank/DDBJ databases">
        <title>Draft Genome Assemblies for Five Robust Yarrowia lipolytica Strains Exhibiting High Lipid Production and Pentose Sugar Utilization and Sugar Alcohol Secretion from Undetoxified Lignocellulosic Biomass Hydrolysates.</title>
        <authorList>
            <consortium name="DOE Joint Genome Institute"/>
            <person name="Walker C."/>
            <person name="Ryu S."/>
            <person name="Na H."/>
            <person name="Zane M."/>
            <person name="LaButti K."/>
            <person name="Lipzen A."/>
            <person name="Haridas S."/>
            <person name="Barry K."/>
            <person name="Grigoriev I.V."/>
            <person name="Quarterman J."/>
            <person name="Slininger P."/>
            <person name="Dien B."/>
            <person name="Trinh C.T."/>
        </authorList>
    </citation>
    <scope>NUCLEOTIDE SEQUENCE [LARGE SCALE GENOMIC DNA]</scope>
    <source>
        <strain evidence="7 9">YB392</strain>
    </source>
</reference>
<dbReference type="GO" id="GO:0016020">
    <property type="term" value="C:membrane"/>
    <property type="evidence" value="ECO:0007669"/>
    <property type="project" value="UniProtKB-SubCell"/>
</dbReference>
<evidence type="ECO:0000256" key="1">
    <source>
        <dbReference type="ARBA" id="ARBA00004141"/>
    </source>
</evidence>
<dbReference type="PANTHER" id="PTHR19317:SF0">
    <property type="entry name" value="PRENYLATED RAB ACCEPTOR PROTEIN 1"/>
    <property type="match status" value="1"/>
</dbReference>
<dbReference type="Proteomes" id="UP000182444">
    <property type="component" value="Chromosome 1A"/>
</dbReference>
<dbReference type="InterPro" id="IPR004895">
    <property type="entry name" value="Prenylated_rab_accept_PRA1"/>
</dbReference>
<keyword evidence="4 5" id="KW-0472">Membrane</keyword>
<proteinExistence type="inferred from homology"/>
<comment type="similarity">
    <text evidence="5">Belongs to the PRA1 family.</text>
</comment>
<gene>
    <name evidence="7" type="ORF">B0I71DRAFT_7009</name>
    <name evidence="6" type="ORF">YALI1_A09638g</name>
</gene>
<protein>
    <recommendedName>
        <fullName evidence="5">PRA1 family protein</fullName>
    </recommendedName>
</protein>
<dbReference type="GO" id="GO:0005794">
    <property type="term" value="C:Golgi apparatus"/>
    <property type="evidence" value="ECO:0007669"/>
    <property type="project" value="TreeGrafter"/>
</dbReference>
<name>A0A1D8N4A5_YARLL</name>
<dbReference type="AlphaFoldDB" id="A0A1D8N4A5"/>
<evidence type="ECO:0000256" key="4">
    <source>
        <dbReference type="ARBA" id="ARBA00023136"/>
    </source>
</evidence>
<dbReference type="Pfam" id="PF03208">
    <property type="entry name" value="PRA1"/>
    <property type="match status" value="1"/>
</dbReference>